<dbReference type="NCBIfam" id="TIGR01414">
    <property type="entry name" value="autotrans_barl"/>
    <property type="match status" value="1"/>
</dbReference>
<feature type="chain" id="PRO_5014649899" evidence="2">
    <location>
        <begin position="25"/>
        <end position="1221"/>
    </location>
</feature>
<feature type="region of interest" description="Disordered" evidence="1">
    <location>
        <begin position="152"/>
        <end position="192"/>
    </location>
</feature>
<evidence type="ECO:0000313" key="4">
    <source>
        <dbReference type="EMBL" id="PIT68987.1"/>
    </source>
</evidence>
<dbReference type="EMBL" id="NJGE01000009">
    <property type="protein sequence ID" value="PIT68987.1"/>
    <property type="molecule type" value="Genomic_DNA"/>
</dbReference>
<feature type="compositionally biased region" description="Polar residues" evidence="1">
    <location>
        <begin position="389"/>
        <end position="425"/>
    </location>
</feature>
<feature type="compositionally biased region" description="Low complexity" evidence="1">
    <location>
        <begin position="171"/>
        <end position="184"/>
    </location>
</feature>
<dbReference type="OrthoDB" id="7922675at2"/>
<accession>A0A2M6US48</accession>
<comment type="caution">
    <text evidence="4">The sequence shown here is derived from an EMBL/GenBank/DDBJ whole genome shotgun (WGS) entry which is preliminary data.</text>
</comment>
<sequence>MKKNVLLYTISSVLFYSSTSLSYAVHTGTSPDIGEELYQTLSTSLINTLSFFVDSPSNSTNGKKVTSLPSSSSSPSTPNVSAQLKASSSEIPSKPATSPSQPQAQNGKNLSSSTSSTEGSVGKELYQALSSPLKGAIDFLINPRGDSTANTMKLQAQKKPQEQSEKKSRSSETSTQETARSSARPQTSEQSLSVGRELYQAFRGPVKDVFSLFINPHGDSTASIIKPQAQKGENSKSGKNSTEETAHSLARTQPSGQPIKPKTPTGASEPKTITKPETPSKNTERSEASSQNSKGKALSSNLRSENTTSPAEQKPEPNQEDTQASKTEAIKTVQSKPTATQGTPITQPPTKEVSLTTETDSTTVKSRKRSGVPSSSENSSSEKTPADSAVSSQSEATQSASDLRLRSANSVPTSPELTRPTTGQSPIPRELKLARSMFVRGEAEKSELSQPISPVTQPEKSAPIEDISARAESKNGETVNLHNKKDQNRWSAVYAEGNNSKIQMSGETVDAGFIALGVSNGGEIDATDITVTAETVGLLNIGGTINLKNSSIHVTGESEVGGIIFRDNSYRTPQKRYPRNAERNTNVAQEQDIASKVNLDNTRLFVDHGVGINLYGTNINGIVSLKNSKIHSDVLLKNIKHESRSSNILTLVADRSSLEGRVRTSKDSRTVFDLREGTKWLLKPNKNAVNNDSVSDDDTVLDDYRQFVLDEKSFSNLSELRLTNSAIMFEKPMGGHYQTLFIGPNLSQEDETAHTAAVYSATGAAEIYLNTRWSEHSSVTEQQTDRIVINGDVVGSTVVHINLQETDEKITDSSAVWEKHMASLPLGTHGISIIQVSGQANENSFKLAGNYMTIGGRPYKYVLTSYKPGTSHESQNLLGKNNNFWDFRLQNAYLDKDKKVRALLPQVANYLTLPNTLFSSGFTDVNNQNALLATIRTTVFDVRDNKKNNLFFSSYGEKVTLSSKRGPLRYGYEADVNYSALLLGVILATLESKDISTHFGLLGTYGKLAFTPKEMQDSEKTALDKWSLTAYSSIQHSNGLYVNALLSYGTLKGNITTALVGNAAKLDGTEILNLSATLGQKLATNTKGLVFEPQVQLIYQNLMFDIFSDANGLRVDMGNPHQWLVRFGGRLTKRVTTLEENKAVSFYGKMNVIRTFGDGKTIKIADTFALDPTGSSIEGGMGVSAYLSENVMLNGDISYRQKLQKAGVSGTSVSGGIQYRF</sequence>
<dbReference type="InterPro" id="IPR012332">
    <property type="entry name" value="Autotransporter_pectin_lyase_C"/>
</dbReference>
<feature type="domain" description="Autotransporter" evidence="3">
    <location>
        <begin position="943"/>
        <end position="1221"/>
    </location>
</feature>
<evidence type="ECO:0000259" key="3">
    <source>
        <dbReference type="PROSITE" id="PS51208"/>
    </source>
</evidence>
<feature type="region of interest" description="Disordered" evidence="1">
    <location>
        <begin position="442"/>
        <end position="463"/>
    </location>
</feature>
<feature type="compositionally biased region" description="Polar residues" evidence="1">
    <location>
        <begin position="320"/>
        <end position="364"/>
    </location>
</feature>
<dbReference type="Pfam" id="PF03797">
    <property type="entry name" value="Autotransporter"/>
    <property type="match status" value="1"/>
</dbReference>
<dbReference type="InterPro" id="IPR036709">
    <property type="entry name" value="Autotransporte_beta_dom_sf"/>
</dbReference>
<dbReference type="SUPFAM" id="SSF51126">
    <property type="entry name" value="Pectin lyase-like"/>
    <property type="match status" value="1"/>
</dbReference>
<feature type="compositionally biased region" description="Basic and acidic residues" evidence="1">
    <location>
        <begin position="159"/>
        <end position="170"/>
    </location>
</feature>
<dbReference type="InterPro" id="IPR006315">
    <property type="entry name" value="OM_autotransptr_brl_dom"/>
</dbReference>
<reference evidence="4 5" key="1">
    <citation type="submission" date="2017-06" db="EMBL/GenBank/DDBJ databases">
        <title>Draft genome of Bartonella tribocorum strain L103, isolated from a rodent in Laos.</title>
        <authorList>
            <person name="Hadjadj L."/>
            <person name="Jiyipong T."/>
            <person name="Morand S."/>
            <person name="Diene S.M."/>
            <person name="Rolain J.-M."/>
        </authorList>
    </citation>
    <scope>NUCLEOTIDE SEQUENCE [LARGE SCALE GENOMIC DNA]</scope>
    <source>
        <strain evidence="4 5">L103</strain>
    </source>
</reference>
<feature type="compositionally biased region" description="Polar residues" evidence="1">
    <location>
        <begin position="79"/>
        <end position="110"/>
    </location>
</feature>
<gene>
    <name evidence="4" type="ORF">CER18_04775</name>
</gene>
<feature type="region of interest" description="Disordered" evidence="1">
    <location>
        <begin position="221"/>
        <end position="429"/>
    </location>
</feature>
<keyword evidence="2" id="KW-0732">Signal</keyword>
<dbReference type="GO" id="GO:0019867">
    <property type="term" value="C:outer membrane"/>
    <property type="evidence" value="ECO:0007669"/>
    <property type="project" value="InterPro"/>
</dbReference>
<dbReference type="PROSITE" id="PS51208">
    <property type="entry name" value="AUTOTRANSPORTER"/>
    <property type="match status" value="1"/>
</dbReference>
<dbReference type="Proteomes" id="UP000229839">
    <property type="component" value="Unassembled WGS sequence"/>
</dbReference>
<name>A0A2M6US48_9HYPH</name>
<evidence type="ECO:0000256" key="1">
    <source>
        <dbReference type="SAM" id="MobiDB-lite"/>
    </source>
</evidence>
<dbReference type="SMART" id="SM00869">
    <property type="entry name" value="Autotransporter"/>
    <property type="match status" value="1"/>
</dbReference>
<feature type="signal peptide" evidence="2">
    <location>
        <begin position="1"/>
        <end position="24"/>
    </location>
</feature>
<dbReference type="InterPro" id="IPR005546">
    <property type="entry name" value="Autotransporte_beta"/>
</dbReference>
<dbReference type="Gene3D" id="2.160.20.20">
    <property type="match status" value="1"/>
</dbReference>
<dbReference type="AlphaFoldDB" id="A0A2M6US48"/>
<proteinExistence type="predicted"/>
<protein>
    <submittedName>
        <fullName evidence="4">Autotransporter outer membrane beta-barrel domain-containing protein</fullName>
    </submittedName>
</protein>
<feature type="compositionally biased region" description="Low complexity" evidence="1">
    <location>
        <begin position="66"/>
        <end position="78"/>
    </location>
</feature>
<feature type="region of interest" description="Disordered" evidence="1">
    <location>
        <begin position="58"/>
        <end position="119"/>
    </location>
</feature>
<feature type="compositionally biased region" description="Basic and acidic residues" evidence="1">
    <location>
        <begin position="233"/>
        <end position="246"/>
    </location>
</feature>
<dbReference type="Gene3D" id="2.40.128.130">
    <property type="entry name" value="Autotransporter beta-domain"/>
    <property type="match status" value="1"/>
</dbReference>
<dbReference type="SUPFAM" id="SSF103515">
    <property type="entry name" value="Autotransporter"/>
    <property type="match status" value="1"/>
</dbReference>
<feature type="compositionally biased region" description="Polar residues" evidence="1">
    <location>
        <begin position="448"/>
        <end position="459"/>
    </location>
</feature>
<dbReference type="InterPro" id="IPR011050">
    <property type="entry name" value="Pectin_lyase_fold/virulence"/>
</dbReference>
<feature type="compositionally biased region" description="Polar residues" evidence="1">
    <location>
        <begin position="288"/>
        <end position="311"/>
    </location>
</feature>
<evidence type="ECO:0000256" key="2">
    <source>
        <dbReference type="SAM" id="SignalP"/>
    </source>
</evidence>
<evidence type="ECO:0000313" key="5">
    <source>
        <dbReference type="Proteomes" id="UP000229839"/>
    </source>
</evidence>
<organism evidence="4 5">
    <name type="scientific">Bartonella tribocorum</name>
    <dbReference type="NCBI Taxonomy" id="85701"/>
    <lineage>
        <taxon>Bacteria</taxon>
        <taxon>Pseudomonadati</taxon>
        <taxon>Pseudomonadota</taxon>
        <taxon>Alphaproteobacteria</taxon>
        <taxon>Hyphomicrobiales</taxon>
        <taxon>Bartonellaceae</taxon>
        <taxon>Bartonella</taxon>
    </lineage>
</organism>